<dbReference type="InterPro" id="IPR007889">
    <property type="entry name" value="HTH_Psq"/>
</dbReference>
<dbReference type="Proteomes" id="UP001162156">
    <property type="component" value="Unassembled WGS sequence"/>
</dbReference>
<dbReference type="Gene3D" id="3.30.420.10">
    <property type="entry name" value="Ribonuclease H-like superfamily/Ribonuclease H"/>
    <property type="match status" value="1"/>
</dbReference>
<evidence type="ECO:0000256" key="1">
    <source>
        <dbReference type="ARBA" id="ARBA00004123"/>
    </source>
</evidence>
<evidence type="ECO:0000313" key="6">
    <source>
        <dbReference type="EMBL" id="KAJ8945485.1"/>
    </source>
</evidence>
<sequence>MPRLKKKKTDRVLNTDAIKSAILAIRSGSSIRKAAKDNGIDKETLRKHYKNVGETNEETIVISQNYGWNKIFTKEQEDILVNYILKCCEMGYGFSREQARKLAYEMAVKNDIKIPDNWKKSTTAGIEWYKGFYKRHPQLSLRKPEATSLMLRRHPNFMNGSRIFNLDETGNTTVQMTHKVLATKGVRQVSQNTSAEKGTLVSTCCIISSQGINYPPVMVFPRINFKNVMTTNAYPGTLGLAEKSGWMTSANFKHVMTHFVKVTSSSKANPSLLICDNHESHLSIDALDIAKENGVTILTLYPHTSHKLQPLDVAVFGPYQNHYNRAVNNWMFKNPGQTVTIYEIASFVHEAMNKAMTPENIRAGFRASGIFPFNRDIFSDRDFGLSELELPPKTSLNETCVADITDKENNITNGVVRETAANIQAENEASPPQTPASLENIKKKNITPEEYRGYPKARARKTVRKGRKKGNTIIATDTPVKKELEEAFKKKRSKKPKHPRPQSSSSEDDEQISVHSDTSCAEGEEDVCEEDEEILPLLDKETFPPLKNDPQIDDFGTVQ</sequence>
<feature type="region of interest" description="Disordered" evidence="4">
    <location>
        <begin position="424"/>
        <end position="559"/>
    </location>
</feature>
<dbReference type="Pfam" id="PF05225">
    <property type="entry name" value="HTH_psq"/>
    <property type="match status" value="1"/>
</dbReference>
<evidence type="ECO:0000256" key="3">
    <source>
        <dbReference type="ARBA" id="ARBA00023242"/>
    </source>
</evidence>
<evidence type="ECO:0000313" key="7">
    <source>
        <dbReference type="Proteomes" id="UP001162156"/>
    </source>
</evidence>
<gene>
    <name evidence="6" type="ORF">NQ314_009238</name>
</gene>
<evidence type="ECO:0000256" key="2">
    <source>
        <dbReference type="ARBA" id="ARBA00023125"/>
    </source>
</evidence>
<reference evidence="6" key="1">
    <citation type="journal article" date="2023" name="Insect Mol. Biol.">
        <title>Genome sequencing provides insights into the evolution of gene families encoding plant cell wall-degrading enzymes in longhorned beetles.</title>
        <authorList>
            <person name="Shin N.R."/>
            <person name="Okamura Y."/>
            <person name="Kirsch R."/>
            <person name="Pauchet Y."/>
        </authorList>
    </citation>
    <scope>NUCLEOTIDE SEQUENCE</scope>
    <source>
        <strain evidence="6">RBIC_L_NR</strain>
    </source>
</reference>
<feature type="domain" description="HTH CENPB-type" evidence="5">
    <location>
        <begin position="64"/>
        <end position="142"/>
    </location>
</feature>
<keyword evidence="2" id="KW-0238">DNA-binding</keyword>
<evidence type="ECO:0000256" key="4">
    <source>
        <dbReference type="SAM" id="MobiDB-lite"/>
    </source>
</evidence>
<dbReference type="InterPro" id="IPR006600">
    <property type="entry name" value="HTH_CenpB_DNA-bd_dom"/>
</dbReference>
<dbReference type="InterPro" id="IPR050863">
    <property type="entry name" value="CenT-Element_Derived"/>
</dbReference>
<accession>A0AAV8Y470</accession>
<dbReference type="InterPro" id="IPR004875">
    <property type="entry name" value="DDE_SF_endonuclease_dom"/>
</dbReference>
<protein>
    <recommendedName>
        <fullName evidence="5">HTH CENPB-type domain-containing protein</fullName>
    </recommendedName>
</protein>
<organism evidence="6 7">
    <name type="scientific">Rhamnusium bicolor</name>
    <dbReference type="NCBI Taxonomy" id="1586634"/>
    <lineage>
        <taxon>Eukaryota</taxon>
        <taxon>Metazoa</taxon>
        <taxon>Ecdysozoa</taxon>
        <taxon>Arthropoda</taxon>
        <taxon>Hexapoda</taxon>
        <taxon>Insecta</taxon>
        <taxon>Pterygota</taxon>
        <taxon>Neoptera</taxon>
        <taxon>Endopterygota</taxon>
        <taxon>Coleoptera</taxon>
        <taxon>Polyphaga</taxon>
        <taxon>Cucujiformia</taxon>
        <taxon>Chrysomeloidea</taxon>
        <taxon>Cerambycidae</taxon>
        <taxon>Lepturinae</taxon>
        <taxon>Rhagiini</taxon>
        <taxon>Rhamnusium</taxon>
    </lineage>
</organism>
<feature type="compositionally biased region" description="Basic residues" evidence="4">
    <location>
        <begin position="455"/>
        <end position="470"/>
    </location>
</feature>
<feature type="compositionally biased region" description="Acidic residues" evidence="4">
    <location>
        <begin position="522"/>
        <end position="534"/>
    </location>
</feature>
<dbReference type="AlphaFoldDB" id="A0AAV8Y470"/>
<keyword evidence="7" id="KW-1185">Reference proteome</keyword>
<dbReference type="GO" id="GO:0003677">
    <property type="term" value="F:DNA binding"/>
    <property type="evidence" value="ECO:0007669"/>
    <property type="project" value="UniProtKB-KW"/>
</dbReference>
<keyword evidence="3" id="KW-0539">Nucleus</keyword>
<feature type="compositionally biased region" description="Basic and acidic residues" evidence="4">
    <location>
        <begin position="440"/>
        <end position="453"/>
    </location>
</feature>
<dbReference type="GO" id="GO:0005634">
    <property type="term" value="C:nucleus"/>
    <property type="evidence" value="ECO:0007669"/>
    <property type="project" value="UniProtKB-SubCell"/>
</dbReference>
<dbReference type="InterPro" id="IPR036397">
    <property type="entry name" value="RNaseH_sf"/>
</dbReference>
<proteinExistence type="predicted"/>
<dbReference type="Pfam" id="PF03184">
    <property type="entry name" value="DDE_1"/>
    <property type="match status" value="1"/>
</dbReference>
<name>A0AAV8Y470_9CUCU</name>
<comment type="subcellular location">
    <subcellularLocation>
        <location evidence="1">Nucleus</location>
    </subcellularLocation>
</comment>
<dbReference type="PROSITE" id="PS51253">
    <property type="entry name" value="HTH_CENPB"/>
    <property type="match status" value="1"/>
</dbReference>
<dbReference type="PANTHER" id="PTHR19303">
    <property type="entry name" value="TRANSPOSON"/>
    <property type="match status" value="1"/>
</dbReference>
<evidence type="ECO:0000259" key="5">
    <source>
        <dbReference type="PROSITE" id="PS51253"/>
    </source>
</evidence>
<feature type="compositionally biased region" description="Polar residues" evidence="4">
    <location>
        <begin position="424"/>
        <end position="437"/>
    </location>
</feature>
<dbReference type="EMBL" id="JANEYF010002509">
    <property type="protein sequence ID" value="KAJ8945485.1"/>
    <property type="molecule type" value="Genomic_DNA"/>
</dbReference>
<dbReference type="PANTHER" id="PTHR19303:SF71">
    <property type="entry name" value="ZINC FINGER PHD-TYPE DOMAIN-CONTAINING PROTEIN"/>
    <property type="match status" value="1"/>
</dbReference>
<comment type="caution">
    <text evidence="6">The sequence shown here is derived from an EMBL/GenBank/DDBJ whole genome shotgun (WGS) entry which is preliminary data.</text>
</comment>
<feature type="compositionally biased region" description="Basic residues" evidence="4">
    <location>
        <begin position="489"/>
        <end position="500"/>
    </location>
</feature>
<feature type="compositionally biased region" description="Basic and acidic residues" evidence="4">
    <location>
        <begin position="479"/>
        <end position="488"/>
    </location>
</feature>